<dbReference type="InterPro" id="IPR055438">
    <property type="entry name" value="AstE_AspA_cat"/>
</dbReference>
<dbReference type="InterPro" id="IPR014336">
    <property type="entry name" value="DoeB"/>
</dbReference>
<evidence type="ECO:0000256" key="3">
    <source>
        <dbReference type="ARBA" id="ARBA00022801"/>
    </source>
</evidence>
<dbReference type="RefSeq" id="WP_354487566.1">
    <property type="nucleotide sequence ID" value="NZ_JBEPMC010000001.1"/>
</dbReference>
<dbReference type="EC" id="3.5.1.-" evidence="6"/>
<comment type="cofactor">
    <cofactor evidence="1">
        <name>Zn(2+)</name>
        <dbReference type="ChEBI" id="CHEBI:29105"/>
    </cofactor>
</comment>
<evidence type="ECO:0000259" key="5">
    <source>
        <dbReference type="Pfam" id="PF24827"/>
    </source>
</evidence>
<feature type="domain" description="Succinylglutamate desuccinylase/Aspartoacylase catalytic" evidence="5">
    <location>
        <begin position="54"/>
        <end position="240"/>
    </location>
</feature>
<proteinExistence type="predicted"/>
<evidence type="ECO:0000313" key="6">
    <source>
        <dbReference type="EMBL" id="MET3577383.1"/>
    </source>
</evidence>
<accession>A0ABV2GGH6</accession>
<dbReference type="Pfam" id="PF24827">
    <property type="entry name" value="AstE_AspA_cat"/>
    <property type="match status" value="1"/>
</dbReference>
<dbReference type="NCBIfam" id="TIGR02994">
    <property type="entry name" value="ectoine_eutE"/>
    <property type="match status" value="1"/>
</dbReference>
<dbReference type="GO" id="GO:0016787">
    <property type="term" value="F:hydrolase activity"/>
    <property type="evidence" value="ECO:0007669"/>
    <property type="project" value="UniProtKB-KW"/>
</dbReference>
<evidence type="ECO:0000256" key="2">
    <source>
        <dbReference type="ARBA" id="ARBA00022723"/>
    </source>
</evidence>
<evidence type="ECO:0000256" key="1">
    <source>
        <dbReference type="ARBA" id="ARBA00001947"/>
    </source>
</evidence>
<dbReference type="EMBL" id="JBEPMC010000001">
    <property type="protein sequence ID" value="MET3577383.1"/>
    <property type="molecule type" value="Genomic_DNA"/>
</dbReference>
<gene>
    <name evidence="6" type="ORF">ABID19_000398</name>
</gene>
<dbReference type="InterPro" id="IPR043795">
    <property type="entry name" value="N-alpha-Ac-DABA-like"/>
</dbReference>
<evidence type="ECO:0000313" key="7">
    <source>
        <dbReference type="Proteomes" id="UP001549204"/>
    </source>
</evidence>
<dbReference type="PIRSF" id="PIRSF039012">
    <property type="entry name" value="ASP"/>
    <property type="match status" value="1"/>
</dbReference>
<reference evidence="6 7" key="1">
    <citation type="submission" date="2024-06" db="EMBL/GenBank/DDBJ databases">
        <title>Genomic Encyclopedia of Type Strains, Phase IV (KMG-IV): sequencing the most valuable type-strain genomes for metagenomic binning, comparative biology and taxonomic classification.</title>
        <authorList>
            <person name="Goeker M."/>
        </authorList>
    </citation>
    <scope>NUCLEOTIDE SEQUENCE [LARGE SCALE GENOMIC DNA]</scope>
    <source>
        <strain evidence="6 7">DSM 100022</strain>
    </source>
</reference>
<sequence length="336" mass="36225">MSTVPHLRPSPITPTVDFERDGVQHGFLRLPYSRDDSAWGSVMIPICVIRNGNGPSALLTGGNHGDEYEGPLALYDLARTLDPRHVSGTVIIVPAMNYPAFRAGTRTSPIDKGNLNRSFPGRPDGTVTEKIADYFQRELLPRTDIALDFHSGGKTLDFVPFCAAHIRPDKVLEAKGFAAVEAFSAPWSMKMLEIDAVGMFDTAAEEMGKLFITTELGGGGTSRAETVRIARRGVLNVLRHAGIVAGAVEMQPTRWLDMPSGDCFSFAEDDGMIETMIDLGEPVEEGQVLARIHSIGRTGAAPQEIRARMSGLLAARHFPGLVKAGDCTAVVAVLVD</sequence>
<protein>
    <submittedName>
        <fullName evidence="6">N-alpha-acetyl-L-2,4-diaminobutyrate deacetylase</fullName>
        <ecNumber evidence="6">3.5.1.-</ecNumber>
    </submittedName>
</protein>
<organism evidence="6 7">
    <name type="scientific">Mesorhizobium robiniae</name>
    <dbReference type="NCBI Taxonomy" id="559315"/>
    <lineage>
        <taxon>Bacteria</taxon>
        <taxon>Pseudomonadati</taxon>
        <taxon>Pseudomonadota</taxon>
        <taxon>Alphaproteobacteria</taxon>
        <taxon>Hyphomicrobiales</taxon>
        <taxon>Phyllobacteriaceae</taxon>
        <taxon>Mesorhizobium</taxon>
    </lineage>
</organism>
<dbReference type="InterPro" id="IPR053138">
    <property type="entry name" value="N-alpha-Ac-DABA_deacetylase"/>
</dbReference>
<keyword evidence="4" id="KW-0862">Zinc</keyword>
<dbReference type="PANTHER" id="PTHR37326">
    <property type="entry name" value="BLL3975 PROTEIN"/>
    <property type="match status" value="1"/>
</dbReference>
<name>A0ABV2GGH6_9HYPH</name>
<dbReference type="SUPFAM" id="SSF53187">
    <property type="entry name" value="Zn-dependent exopeptidases"/>
    <property type="match status" value="1"/>
</dbReference>
<dbReference type="CDD" id="cd06252">
    <property type="entry name" value="M14_ASTE_ASPA-like"/>
    <property type="match status" value="1"/>
</dbReference>
<keyword evidence="7" id="KW-1185">Reference proteome</keyword>
<keyword evidence="2" id="KW-0479">Metal-binding</keyword>
<dbReference type="PANTHER" id="PTHR37326:SF1">
    <property type="entry name" value="BLL3975 PROTEIN"/>
    <property type="match status" value="1"/>
</dbReference>
<comment type="caution">
    <text evidence="6">The sequence shown here is derived from an EMBL/GenBank/DDBJ whole genome shotgun (WGS) entry which is preliminary data.</text>
</comment>
<dbReference type="Gene3D" id="3.40.630.10">
    <property type="entry name" value="Zn peptidases"/>
    <property type="match status" value="1"/>
</dbReference>
<evidence type="ECO:0000256" key="4">
    <source>
        <dbReference type="ARBA" id="ARBA00022833"/>
    </source>
</evidence>
<dbReference type="Proteomes" id="UP001549204">
    <property type="component" value="Unassembled WGS sequence"/>
</dbReference>
<keyword evidence="3 6" id="KW-0378">Hydrolase</keyword>